<feature type="compositionally biased region" description="Polar residues" evidence="1">
    <location>
        <begin position="1"/>
        <end position="11"/>
    </location>
</feature>
<feature type="compositionally biased region" description="Basic and acidic residues" evidence="1">
    <location>
        <begin position="25"/>
        <end position="34"/>
    </location>
</feature>
<keyword evidence="3" id="KW-1185">Reference proteome</keyword>
<comment type="caution">
    <text evidence="2">The sequence shown here is derived from an EMBL/GenBank/DDBJ whole genome shotgun (WGS) entry which is preliminary data.</text>
</comment>
<evidence type="ECO:0000256" key="1">
    <source>
        <dbReference type="SAM" id="MobiDB-lite"/>
    </source>
</evidence>
<accession>A0A8J2QQ89</accession>
<protein>
    <submittedName>
        <fullName evidence="2">(African queen) hypothetical protein</fullName>
    </submittedName>
</protein>
<evidence type="ECO:0000313" key="2">
    <source>
        <dbReference type="EMBL" id="CAG9563428.1"/>
    </source>
</evidence>
<feature type="region of interest" description="Disordered" evidence="1">
    <location>
        <begin position="1"/>
        <end position="35"/>
    </location>
</feature>
<proteinExistence type="predicted"/>
<sequence length="93" mass="10498">MSKPTTESNCGQERVCEEEFQSESESERPLEKKLSTAKARCSLDQRFRYSTNTSSKSDPEPSIKASIKVGTTIFDLHLSTSNSHRTIEIYACF</sequence>
<organism evidence="2 3">
    <name type="scientific">Danaus chrysippus</name>
    <name type="common">African queen</name>
    <dbReference type="NCBI Taxonomy" id="151541"/>
    <lineage>
        <taxon>Eukaryota</taxon>
        <taxon>Metazoa</taxon>
        <taxon>Ecdysozoa</taxon>
        <taxon>Arthropoda</taxon>
        <taxon>Hexapoda</taxon>
        <taxon>Insecta</taxon>
        <taxon>Pterygota</taxon>
        <taxon>Neoptera</taxon>
        <taxon>Endopterygota</taxon>
        <taxon>Lepidoptera</taxon>
        <taxon>Glossata</taxon>
        <taxon>Ditrysia</taxon>
        <taxon>Papilionoidea</taxon>
        <taxon>Nymphalidae</taxon>
        <taxon>Danainae</taxon>
        <taxon>Danaini</taxon>
        <taxon>Danaina</taxon>
        <taxon>Danaus</taxon>
        <taxon>Anosia</taxon>
    </lineage>
</organism>
<name>A0A8J2QQ89_9NEOP</name>
<reference evidence="2" key="1">
    <citation type="submission" date="2021-09" db="EMBL/GenBank/DDBJ databases">
        <authorList>
            <person name="Martin H S."/>
        </authorList>
    </citation>
    <scope>NUCLEOTIDE SEQUENCE</scope>
</reference>
<gene>
    <name evidence="2" type="ORF">DCHRY22_LOCUS4566</name>
</gene>
<dbReference type="AlphaFoldDB" id="A0A8J2QQ89"/>
<evidence type="ECO:0000313" key="3">
    <source>
        <dbReference type="Proteomes" id="UP000789524"/>
    </source>
</evidence>
<dbReference type="Proteomes" id="UP000789524">
    <property type="component" value="Unassembled WGS sequence"/>
</dbReference>
<dbReference type="EMBL" id="CAKASE010000049">
    <property type="protein sequence ID" value="CAG9563428.1"/>
    <property type="molecule type" value="Genomic_DNA"/>
</dbReference>